<protein>
    <submittedName>
        <fullName evidence="1">Uracil-DNA glycosylase family protein</fullName>
    </submittedName>
</protein>
<organism evidence="1 2">
    <name type="scientific">Arcobacter arenosus</name>
    <dbReference type="NCBI Taxonomy" id="2576037"/>
    <lineage>
        <taxon>Bacteria</taxon>
        <taxon>Pseudomonadati</taxon>
        <taxon>Campylobacterota</taxon>
        <taxon>Epsilonproteobacteria</taxon>
        <taxon>Campylobacterales</taxon>
        <taxon>Arcobacteraceae</taxon>
        <taxon>Arcobacter</taxon>
    </lineage>
</organism>
<gene>
    <name evidence="1" type="ORF">FDK22_07325</name>
</gene>
<sequence>MFFHFHPYKPFLNKDTKTIIMGTLPPPRFCKGEYKKEDVLFCYGSKDNLLWKVLNEIYNLNLLFDNSNEAVEQRKSFLLKNNIGVCDIVESCQRKKIDASDIGMENIELRDILYYLQKFDKITSIIFTGGFCKNSPEYFLRKIFKENNIDFKKIKEDIPKIHSFEFEKRIIKTISLTSPSNAANRSIGANNKFKEKKRVNENYSTFDFRVEQYKEVFKLVK</sequence>
<dbReference type="RefSeq" id="WP_138152271.1">
    <property type="nucleotide sequence ID" value="NZ_VANU01000003.1"/>
</dbReference>
<dbReference type="EMBL" id="VANU01000003">
    <property type="protein sequence ID" value="TLP38277.1"/>
    <property type="molecule type" value="Genomic_DNA"/>
</dbReference>
<dbReference type="InterPro" id="IPR036895">
    <property type="entry name" value="Uracil-DNA_glycosylase-like_sf"/>
</dbReference>
<proteinExistence type="predicted"/>
<dbReference type="Gene3D" id="3.40.470.10">
    <property type="entry name" value="Uracil-DNA glycosylase-like domain"/>
    <property type="match status" value="1"/>
</dbReference>
<dbReference type="AlphaFoldDB" id="A0A5R8Y0J3"/>
<dbReference type="OrthoDB" id="1422214at2"/>
<dbReference type="Proteomes" id="UP000308901">
    <property type="component" value="Unassembled WGS sequence"/>
</dbReference>
<comment type="caution">
    <text evidence="1">The sequence shown here is derived from an EMBL/GenBank/DDBJ whole genome shotgun (WGS) entry which is preliminary data.</text>
</comment>
<name>A0A5R8Y0J3_9BACT</name>
<keyword evidence="2" id="KW-1185">Reference proteome</keyword>
<accession>A0A5R8Y0J3</accession>
<evidence type="ECO:0000313" key="1">
    <source>
        <dbReference type="EMBL" id="TLP38277.1"/>
    </source>
</evidence>
<evidence type="ECO:0000313" key="2">
    <source>
        <dbReference type="Proteomes" id="UP000308901"/>
    </source>
</evidence>
<dbReference type="SUPFAM" id="SSF52141">
    <property type="entry name" value="Uracil-DNA glycosylase-like"/>
    <property type="match status" value="1"/>
</dbReference>
<reference evidence="1 2" key="1">
    <citation type="submission" date="2019-05" db="EMBL/GenBank/DDBJ databases">
        <title>Arcobacter sp. nov., isolated from sea sediment.</title>
        <authorList>
            <person name="Kim W."/>
        </authorList>
    </citation>
    <scope>NUCLEOTIDE SEQUENCE [LARGE SCALE GENOMIC DNA]</scope>
    <source>
        <strain evidence="1 2">CAU 1517</strain>
    </source>
</reference>